<proteinExistence type="predicted"/>
<gene>
    <name evidence="2" type="ORF">XELAEV_18026945mg</name>
</gene>
<organism evidence="2 3">
    <name type="scientific">Xenopus laevis</name>
    <name type="common">African clawed frog</name>
    <dbReference type="NCBI Taxonomy" id="8355"/>
    <lineage>
        <taxon>Eukaryota</taxon>
        <taxon>Metazoa</taxon>
        <taxon>Chordata</taxon>
        <taxon>Craniata</taxon>
        <taxon>Vertebrata</taxon>
        <taxon>Euteleostomi</taxon>
        <taxon>Amphibia</taxon>
        <taxon>Batrachia</taxon>
        <taxon>Anura</taxon>
        <taxon>Pipoidea</taxon>
        <taxon>Pipidae</taxon>
        <taxon>Xenopodinae</taxon>
        <taxon>Xenopus</taxon>
        <taxon>Xenopus</taxon>
    </lineage>
</organism>
<evidence type="ECO:0000313" key="2">
    <source>
        <dbReference type="EMBL" id="OCT80136.1"/>
    </source>
</evidence>
<dbReference type="AlphaFoldDB" id="A0A974CWJ7"/>
<evidence type="ECO:0000313" key="3">
    <source>
        <dbReference type="Proteomes" id="UP000694892"/>
    </source>
</evidence>
<reference evidence="3" key="1">
    <citation type="journal article" date="2016" name="Nature">
        <title>Genome evolution in the allotetraploid frog Xenopus laevis.</title>
        <authorList>
            <person name="Session A.M."/>
            <person name="Uno Y."/>
            <person name="Kwon T."/>
            <person name="Chapman J.A."/>
            <person name="Toyoda A."/>
            <person name="Takahashi S."/>
            <person name="Fukui A."/>
            <person name="Hikosaka A."/>
            <person name="Suzuki A."/>
            <person name="Kondo M."/>
            <person name="van Heeringen S.J."/>
            <person name="Quigley I."/>
            <person name="Heinz S."/>
            <person name="Ogino H."/>
            <person name="Ochi H."/>
            <person name="Hellsten U."/>
            <person name="Lyons J.B."/>
            <person name="Simakov O."/>
            <person name="Putnam N."/>
            <person name="Stites J."/>
            <person name="Kuroki Y."/>
            <person name="Tanaka T."/>
            <person name="Michiue T."/>
            <person name="Watanabe M."/>
            <person name="Bogdanovic O."/>
            <person name="Lister R."/>
            <person name="Georgiou G."/>
            <person name="Paranjpe S.S."/>
            <person name="van Kruijsbergen I."/>
            <person name="Shu S."/>
            <person name="Carlson J."/>
            <person name="Kinoshita T."/>
            <person name="Ohta Y."/>
            <person name="Mawaribuchi S."/>
            <person name="Jenkins J."/>
            <person name="Grimwood J."/>
            <person name="Schmutz J."/>
            <person name="Mitros T."/>
            <person name="Mozaffari S.V."/>
            <person name="Suzuki Y."/>
            <person name="Haramoto Y."/>
            <person name="Yamamoto T.S."/>
            <person name="Takagi C."/>
            <person name="Heald R."/>
            <person name="Miller K."/>
            <person name="Haudenschild C."/>
            <person name="Kitzman J."/>
            <person name="Nakayama T."/>
            <person name="Izutsu Y."/>
            <person name="Robert J."/>
            <person name="Fortriede J."/>
            <person name="Burns K."/>
            <person name="Lotay V."/>
            <person name="Karimi K."/>
            <person name="Yasuoka Y."/>
            <person name="Dichmann D.S."/>
            <person name="Flajnik M.F."/>
            <person name="Houston D.W."/>
            <person name="Shendure J."/>
            <person name="DuPasquier L."/>
            <person name="Vize P.D."/>
            <person name="Zorn A.M."/>
            <person name="Ito M."/>
            <person name="Marcotte E.M."/>
            <person name="Wallingford J.B."/>
            <person name="Ito Y."/>
            <person name="Asashima M."/>
            <person name="Ueno N."/>
            <person name="Matsuda Y."/>
            <person name="Veenstra G.J."/>
            <person name="Fujiyama A."/>
            <person name="Harland R.M."/>
            <person name="Taira M."/>
            <person name="Rokhsar D.S."/>
        </authorList>
    </citation>
    <scope>NUCLEOTIDE SEQUENCE [LARGE SCALE GENOMIC DNA]</scope>
    <source>
        <strain evidence="3">J</strain>
    </source>
</reference>
<name>A0A974CWJ7_XENLA</name>
<evidence type="ECO:0000256" key="1">
    <source>
        <dbReference type="SAM" id="MobiDB-lite"/>
    </source>
</evidence>
<sequence length="103" mass="11448">MGHILSHCYKSSGPTRSPSARGGESRSVPCRAAVWQGEKEDLERGADVFRGDRSYQQNYKSHHASVPSAGQLLRKRYRQWDAGTCSQLDAESRSSAVPELLQQ</sequence>
<dbReference type="EMBL" id="CM004474">
    <property type="protein sequence ID" value="OCT80136.1"/>
    <property type="molecule type" value="Genomic_DNA"/>
</dbReference>
<dbReference type="Proteomes" id="UP000694892">
    <property type="component" value="Chromosome 5L"/>
</dbReference>
<protein>
    <submittedName>
        <fullName evidence="2">Uncharacterized protein</fullName>
    </submittedName>
</protein>
<accession>A0A974CWJ7</accession>
<feature type="region of interest" description="Disordered" evidence="1">
    <location>
        <begin position="1"/>
        <end position="29"/>
    </location>
</feature>